<evidence type="ECO:0000313" key="3">
    <source>
        <dbReference type="Proteomes" id="UP000514716"/>
    </source>
</evidence>
<keyword evidence="1" id="KW-0472">Membrane</keyword>
<sequence length="145" mass="16235">MKDLTTRLISVRFAIPIMLLVNLAITYLSGGLAPYAGEGVDYSGPLWLGLLVTGVYSFPIYVVLGIPVSYLVDALSGNRYGYSYSDKLIMYLLVCIILMYLLVRKEDIFTLGPVIMVIVPVMSYFHVLYFMKKRKSVLMKNGSLS</sequence>
<keyword evidence="1" id="KW-1133">Transmembrane helix</keyword>
<name>A0A7D7MIJ2_PLAMR</name>
<dbReference type="EMBL" id="CP059540">
    <property type="protein sequence ID" value="QMT18891.1"/>
    <property type="molecule type" value="Genomic_DNA"/>
</dbReference>
<evidence type="ECO:0000313" key="2">
    <source>
        <dbReference type="EMBL" id="QMT18891.1"/>
    </source>
</evidence>
<dbReference type="KEGG" id="pdec:H1Q58_08020"/>
<feature type="transmembrane region" description="Helical" evidence="1">
    <location>
        <begin position="108"/>
        <end position="131"/>
    </location>
</feature>
<evidence type="ECO:0000256" key="1">
    <source>
        <dbReference type="SAM" id="Phobius"/>
    </source>
</evidence>
<keyword evidence="3" id="KW-1185">Reference proteome</keyword>
<protein>
    <submittedName>
        <fullName evidence="2">Uncharacterized protein</fullName>
    </submittedName>
</protein>
<dbReference type="RefSeq" id="WP_182093342.1">
    <property type="nucleotide sequence ID" value="NZ_CP059540.1"/>
</dbReference>
<reference evidence="2 3" key="1">
    <citation type="submission" date="2020-07" db="EMBL/GenBank/DDBJ databases">
        <title>Screening of a cold-adapted Planococcus bacterium producing protease in traditional shrimp paste and protease identification by genome sequencing.</title>
        <authorList>
            <person name="Gao R."/>
            <person name="Leng W."/>
            <person name="Chu Q."/>
            <person name="Wu X."/>
            <person name="Liu H."/>
            <person name="Li X."/>
        </authorList>
    </citation>
    <scope>NUCLEOTIDE SEQUENCE [LARGE SCALE GENOMIC DNA]</scope>
    <source>
        <strain evidence="2 3">XJ11</strain>
    </source>
</reference>
<keyword evidence="1" id="KW-0812">Transmembrane</keyword>
<feature type="transmembrane region" description="Helical" evidence="1">
    <location>
        <begin position="12"/>
        <end position="35"/>
    </location>
</feature>
<gene>
    <name evidence="2" type="ORF">H1Q58_08020</name>
</gene>
<feature type="transmembrane region" description="Helical" evidence="1">
    <location>
        <begin position="47"/>
        <end position="72"/>
    </location>
</feature>
<dbReference type="AlphaFoldDB" id="A0A7D7MIJ2"/>
<dbReference type="Proteomes" id="UP000514716">
    <property type="component" value="Chromosome"/>
</dbReference>
<organism evidence="2 3">
    <name type="scientific">Planococcus maritimus</name>
    <dbReference type="NCBI Taxonomy" id="192421"/>
    <lineage>
        <taxon>Bacteria</taxon>
        <taxon>Bacillati</taxon>
        <taxon>Bacillota</taxon>
        <taxon>Bacilli</taxon>
        <taxon>Bacillales</taxon>
        <taxon>Caryophanaceae</taxon>
        <taxon>Planococcus</taxon>
    </lineage>
</organism>
<accession>A0A7D7MIJ2</accession>
<proteinExistence type="predicted"/>
<feature type="transmembrane region" description="Helical" evidence="1">
    <location>
        <begin position="84"/>
        <end position="102"/>
    </location>
</feature>